<gene>
    <name evidence="2" type="ORF">Nepgr_000473</name>
</gene>
<dbReference type="Proteomes" id="UP001279734">
    <property type="component" value="Unassembled WGS sequence"/>
</dbReference>
<dbReference type="EMBL" id="BSYO01000001">
    <property type="protein sequence ID" value="GMG98633.1"/>
    <property type="molecule type" value="Genomic_DNA"/>
</dbReference>
<name>A0AAD3P315_NEPGR</name>
<feature type="compositionally biased region" description="Low complexity" evidence="1">
    <location>
        <begin position="48"/>
        <end position="59"/>
    </location>
</feature>
<organism evidence="2 3">
    <name type="scientific">Nepenthes gracilis</name>
    <name type="common">Slender pitcher plant</name>
    <dbReference type="NCBI Taxonomy" id="150966"/>
    <lineage>
        <taxon>Eukaryota</taxon>
        <taxon>Viridiplantae</taxon>
        <taxon>Streptophyta</taxon>
        <taxon>Embryophyta</taxon>
        <taxon>Tracheophyta</taxon>
        <taxon>Spermatophyta</taxon>
        <taxon>Magnoliopsida</taxon>
        <taxon>eudicotyledons</taxon>
        <taxon>Gunneridae</taxon>
        <taxon>Pentapetalae</taxon>
        <taxon>Caryophyllales</taxon>
        <taxon>Nepenthaceae</taxon>
        <taxon>Nepenthes</taxon>
    </lineage>
</organism>
<proteinExistence type="predicted"/>
<evidence type="ECO:0000313" key="3">
    <source>
        <dbReference type="Proteomes" id="UP001279734"/>
    </source>
</evidence>
<comment type="caution">
    <text evidence="2">The sequence shown here is derived from an EMBL/GenBank/DDBJ whole genome shotgun (WGS) entry which is preliminary data.</text>
</comment>
<feature type="region of interest" description="Disordered" evidence="1">
    <location>
        <begin position="43"/>
        <end position="64"/>
    </location>
</feature>
<sequence length="110" mass="12259">MGSPKDKVKYFISLLSFSGHPAVVVKLGRLLLVHNLAMNQSNRTRVADSGSRSSSLRSSADSRDHYDLSSSAIFHSGPRLALTVNPLLSLMFYMERVIEGESLRFSRQNF</sequence>
<reference evidence="2" key="1">
    <citation type="submission" date="2023-05" db="EMBL/GenBank/DDBJ databases">
        <title>Nepenthes gracilis genome sequencing.</title>
        <authorList>
            <person name="Fukushima K."/>
        </authorList>
    </citation>
    <scope>NUCLEOTIDE SEQUENCE</scope>
    <source>
        <strain evidence="2">SING2019-196</strain>
    </source>
</reference>
<accession>A0AAD3P315</accession>
<evidence type="ECO:0000256" key="1">
    <source>
        <dbReference type="SAM" id="MobiDB-lite"/>
    </source>
</evidence>
<evidence type="ECO:0000313" key="2">
    <source>
        <dbReference type="EMBL" id="GMG98633.1"/>
    </source>
</evidence>
<dbReference type="AlphaFoldDB" id="A0AAD3P315"/>
<keyword evidence="3" id="KW-1185">Reference proteome</keyword>
<protein>
    <submittedName>
        <fullName evidence="2">Uncharacterized protein</fullName>
    </submittedName>
</protein>